<keyword evidence="1" id="KW-1133">Transmembrane helix</keyword>
<keyword evidence="1" id="KW-0812">Transmembrane</keyword>
<dbReference type="AlphaFoldDB" id="U1NFC0"/>
<dbReference type="STRING" id="1238425.J07HQW2_01950"/>
<dbReference type="RefSeq" id="WP_021054970.1">
    <property type="nucleotide sequence ID" value="NZ_KE356561.1"/>
</dbReference>
<reference evidence="2 3" key="1">
    <citation type="journal article" date="2013" name="PLoS ONE">
        <title>Assembly-driven community genomics of a hypersaline microbial ecosystem.</title>
        <authorList>
            <person name="Podell S."/>
            <person name="Ugalde J.A."/>
            <person name="Narasingarao P."/>
            <person name="Banfield J.F."/>
            <person name="Heidelberg K.B."/>
            <person name="Allen E.E."/>
        </authorList>
    </citation>
    <scope>NUCLEOTIDE SEQUENCE [LARGE SCALE GENOMIC DNA]</scope>
    <source>
        <strain evidence="3">J07HQW2</strain>
    </source>
</reference>
<dbReference type="InterPro" id="IPR011042">
    <property type="entry name" value="6-blade_b-propeller_TolB-like"/>
</dbReference>
<feature type="transmembrane region" description="Helical" evidence="1">
    <location>
        <begin position="415"/>
        <end position="435"/>
    </location>
</feature>
<proteinExistence type="predicted"/>
<name>U1NFC0_9EURY</name>
<evidence type="ECO:0000313" key="2">
    <source>
        <dbReference type="EMBL" id="ERG95493.1"/>
    </source>
</evidence>
<dbReference type="HOGENOM" id="CLU_051122_0_0_2"/>
<protein>
    <recommendedName>
        <fullName evidence="4">Arylsulfotransferase (ASST)</fullName>
    </recommendedName>
</protein>
<evidence type="ECO:0008006" key="4">
    <source>
        <dbReference type="Google" id="ProtNLM"/>
    </source>
</evidence>
<gene>
    <name evidence="2" type="ORF">J07HQW2_01950</name>
</gene>
<dbReference type="Proteomes" id="UP000030710">
    <property type="component" value="Unassembled WGS sequence"/>
</dbReference>
<evidence type="ECO:0000256" key="1">
    <source>
        <dbReference type="SAM" id="Phobius"/>
    </source>
</evidence>
<dbReference type="Gene3D" id="2.120.10.30">
    <property type="entry name" value="TolB, C-terminal domain"/>
    <property type="match status" value="1"/>
</dbReference>
<sequence length="438" mass="47561">MPSERSHSPLSGLISYIRLISGRRGGIAVIIAGISIFILSVVLAAAVAPNVGVAADDRRVTIVGSQGGGPGLHDGGSVYQLTGQSIAWQLADADSYFDVTKLSDGTILAGYMNGETTQCGPYDEPCARTGFRVINSAGMNVDETPTVTDEYSFPVRTRVNSEVHDVEQLGPKKYIFTDMDAERVAIVDNGRVTWEWYANTTYDEPSDPTQTDWLHINDIDVIDSDRFLVSVRNAHQLVIIERGQGVVEVINKDQSGNGKGDPSILRQQHNPQWLGNGTVLVADSHNDRIVELHRGADNHWEVTWSITAAEGVPFSWPRDADRLSNGNTLITDSLNKRIVEINSSGAAVWSYQTQKVPYEADRLPGGERVGGVAYTDIDTIETTANTTTGQNIPILSLLLTGVQTGIQTPFWFTEIHVATGVMAVISVIFGSGLIIKNR</sequence>
<evidence type="ECO:0000313" key="3">
    <source>
        <dbReference type="Proteomes" id="UP000030710"/>
    </source>
</evidence>
<feature type="transmembrane region" description="Helical" evidence="1">
    <location>
        <begin position="27"/>
        <end position="48"/>
    </location>
</feature>
<accession>U1NFC0</accession>
<keyword evidence="1" id="KW-0472">Membrane</keyword>
<dbReference type="EMBL" id="KE356561">
    <property type="protein sequence ID" value="ERG95493.1"/>
    <property type="molecule type" value="Genomic_DNA"/>
</dbReference>
<dbReference type="eggNOG" id="arCOG06169">
    <property type="taxonomic scope" value="Archaea"/>
</dbReference>
<dbReference type="SUPFAM" id="SSF101898">
    <property type="entry name" value="NHL repeat"/>
    <property type="match status" value="1"/>
</dbReference>
<organism evidence="2 3">
    <name type="scientific">Haloquadratum walsbyi J07HQW2</name>
    <dbReference type="NCBI Taxonomy" id="1238425"/>
    <lineage>
        <taxon>Archaea</taxon>
        <taxon>Methanobacteriati</taxon>
        <taxon>Methanobacteriota</taxon>
        <taxon>Stenosarchaea group</taxon>
        <taxon>Halobacteria</taxon>
        <taxon>Halobacteriales</taxon>
        <taxon>Haloferacaceae</taxon>
        <taxon>Haloquadratum</taxon>
    </lineage>
</organism>